<dbReference type="AlphaFoldDB" id="A0AAX2AKJ0"/>
<dbReference type="KEGG" id="amyt:AMYT_0750"/>
<dbReference type="GO" id="GO:0003677">
    <property type="term" value="F:DNA binding"/>
    <property type="evidence" value="ECO:0007669"/>
    <property type="project" value="UniProtKB-KW"/>
</dbReference>
<evidence type="ECO:0000313" key="6">
    <source>
        <dbReference type="Proteomes" id="UP000290092"/>
    </source>
</evidence>
<name>A0AAX2AKJ0_9BACT</name>
<evidence type="ECO:0000256" key="1">
    <source>
        <dbReference type="ARBA" id="ARBA00023015"/>
    </source>
</evidence>
<dbReference type="InterPro" id="IPR039418">
    <property type="entry name" value="LexA-like"/>
</dbReference>
<accession>A0AAX2AKJ0</accession>
<dbReference type="CDD" id="cd06529">
    <property type="entry name" value="S24_LexA-like"/>
    <property type="match status" value="1"/>
</dbReference>
<keyword evidence="6" id="KW-1185">Reference proteome</keyword>
<keyword evidence="3" id="KW-0804">Transcription</keyword>
<evidence type="ECO:0000256" key="3">
    <source>
        <dbReference type="ARBA" id="ARBA00023163"/>
    </source>
</evidence>
<dbReference type="InterPro" id="IPR010982">
    <property type="entry name" value="Lambda_DNA-bd_dom_sf"/>
</dbReference>
<evidence type="ECO:0000259" key="4">
    <source>
        <dbReference type="Pfam" id="PF00717"/>
    </source>
</evidence>
<dbReference type="PANTHER" id="PTHR40661">
    <property type="match status" value="1"/>
</dbReference>
<dbReference type="Gene3D" id="1.10.260.40">
    <property type="entry name" value="lambda repressor-like DNA-binding domains"/>
    <property type="match status" value="1"/>
</dbReference>
<dbReference type="RefSeq" id="WP_114841218.1">
    <property type="nucleotide sequence ID" value="NZ_CP031219.1"/>
</dbReference>
<dbReference type="InterPro" id="IPR036286">
    <property type="entry name" value="LexA/Signal_pep-like_sf"/>
</dbReference>
<dbReference type="Pfam" id="PF00717">
    <property type="entry name" value="Peptidase_S24"/>
    <property type="match status" value="1"/>
</dbReference>
<proteinExistence type="predicted"/>
<dbReference type="SUPFAM" id="SSF51306">
    <property type="entry name" value="LexA/Signal peptidase"/>
    <property type="match status" value="1"/>
</dbReference>
<keyword evidence="1" id="KW-0805">Transcription regulation</keyword>
<dbReference type="EMBL" id="NXID01000016">
    <property type="protein sequence ID" value="RXK16081.1"/>
    <property type="molecule type" value="Genomic_DNA"/>
</dbReference>
<evidence type="ECO:0000313" key="5">
    <source>
        <dbReference type="EMBL" id="RXK16081.1"/>
    </source>
</evidence>
<dbReference type="PANTHER" id="PTHR40661:SF3">
    <property type="entry name" value="FELS-1 PROPHAGE TRANSCRIPTIONAL REGULATOR"/>
    <property type="match status" value="1"/>
</dbReference>
<gene>
    <name evidence="5" type="ORF">CP985_05765</name>
</gene>
<dbReference type="InterPro" id="IPR015927">
    <property type="entry name" value="Peptidase_S24_S26A/B/C"/>
</dbReference>
<protein>
    <recommendedName>
        <fullName evidence="4">Peptidase S24/S26A/S26B/S26C domain-containing protein</fullName>
    </recommendedName>
</protein>
<sequence length="218" mass="24572">MTKLSKRFSDAIEFIGIKNADIVKKYSVSRQNVNNFMTSQKTMTEKFAEICDGENININWLLTGNGEMFNNTSVKEVSTEAITVNYYPNVYAAAGGGAINGHSNVVPMLFDKGFLESLGLKQFKNLDMIKVTGDSMEPFIQNGEMVILERKNEAQNNDVVVANINGQVYIKRYEADPFFKWIKLKSENEFSGDILLENQEEMDALSIIGIVRAKIRPF</sequence>
<reference evidence="5 6" key="1">
    <citation type="submission" date="2017-09" db="EMBL/GenBank/DDBJ databases">
        <title>Genomics of the genus Arcobacter.</title>
        <authorList>
            <person name="Perez-Cataluna A."/>
            <person name="Figueras M.J."/>
            <person name="Salas-Masso N."/>
        </authorList>
    </citation>
    <scope>NUCLEOTIDE SEQUENCE [LARGE SCALE GENOMIC DNA]</scope>
    <source>
        <strain evidence="5 6">CECT 7386</strain>
    </source>
</reference>
<dbReference type="Gene3D" id="2.10.109.10">
    <property type="entry name" value="Umud Fragment, subunit A"/>
    <property type="match status" value="1"/>
</dbReference>
<keyword evidence="2" id="KW-0238">DNA-binding</keyword>
<organism evidence="5 6">
    <name type="scientific">Malaciobacter mytili LMG 24559</name>
    <dbReference type="NCBI Taxonomy" id="1032238"/>
    <lineage>
        <taxon>Bacteria</taxon>
        <taxon>Pseudomonadati</taxon>
        <taxon>Campylobacterota</taxon>
        <taxon>Epsilonproteobacteria</taxon>
        <taxon>Campylobacterales</taxon>
        <taxon>Arcobacteraceae</taxon>
        <taxon>Malaciobacter</taxon>
    </lineage>
</organism>
<feature type="domain" description="Peptidase S24/S26A/S26B/S26C" evidence="4">
    <location>
        <begin position="122"/>
        <end position="211"/>
    </location>
</feature>
<dbReference type="Proteomes" id="UP000290092">
    <property type="component" value="Unassembled WGS sequence"/>
</dbReference>
<evidence type="ECO:0000256" key="2">
    <source>
        <dbReference type="ARBA" id="ARBA00023125"/>
    </source>
</evidence>
<comment type="caution">
    <text evidence="5">The sequence shown here is derived from an EMBL/GenBank/DDBJ whole genome shotgun (WGS) entry which is preliminary data.</text>
</comment>